<reference evidence="1" key="1">
    <citation type="submission" date="2021-03" db="EMBL/GenBank/DDBJ databases">
        <title>Comparative Genomics and Metabolomics in the genus Turicibacter.</title>
        <authorList>
            <person name="Maki J."/>
            <person name="Looft T."/>
        </authorList>
    </citation>
    <scope>NUCLEOTIDE SEQUENCE</scope>
    <source>
        <strain evidence="1">ISU324</strain>
    </source>
</reference>
<dbReference type="EMBL" id="CP071250">
    <property type="protein sequence ID" value="UUF07603.1"/>
    <property type="molecule type" value="Genomic_DNA"/>
</dbReference>
<evidence type="ECO:0000313" key="1">
    <source>
        <dbReference type="EMBL" id="UUF07603.1"/>
    </source>
</evidence>
<dbReference type="Proteomes" id="UP001058072">
    <property type="component" value="Chromosome"/>
</dbReference>
<accession>A0A9Q9FDS9</accession>
<name>A0A9Q9FDS9_9FIRM</name>
<dbReference type="AlphaFoldDB" id="A0A9Q9FDS9"/>
<proteinExistence type="predicted"/>
<dbReference type="RefSeq" id="WP_212724815.1">
    <property type="nucleotide sequence ID" value="NZ_CP071250.1"/>
</dbReference>
<organism evidence="1 2">
    <name type="scientific">Turicibacter bilis</name>
    <dbReference type="NCBI Taxonomy" id="2735723"/>
    <lineage>
        <taxon>Bacteria</taxon>
        <taxon>Bacillati</taxon>
        <taxon>Bacillota</taxon>
        <taxon>Erysipelotrichia</taxon>
        <taxon>Erysipelotrichales</taxon>
        <taxon>Turicibacteraceae</taxon>
        <taxon>Turicibacter</taxon>
    </lineage>
</organism>
<sequence>MNINRIEVLILNHKQQAVEKFGRNSSAVRYYQEGASRDLINDLYQHWFGINEACIIAHHLATLNDEQDEVNYVVAINHFNTSTSYELKKLKGKRLRYVFIFFDTDEGNARAYVYQLLKPLLLQNKTQPISVDIDYHNVTFY</sequence>
<gene>
    <name evidence="1" type="ORF">J0J70_08160</name>
</gene>
<protein>
    <submittedName>
        <fullName evidence="1">Uncharacterized protein</fullName>
    </submittedName>
</protein>
<evidence type="ECO:0000313" key="2">
    <source>
        <dbReference type="Proteomes" id="UP001058072"/>
    </source>
</evidence>